<reference evidence="2" key="1">
    <citation type="submission" date="2023-03" db="EMBL/GenBank/DDBJ databases">
        <title>Massive genome expansion in bonnet fungi (Mycena s.s.) driven by repeated elements and novel gene families across ecological guilds.</title>
        <authorList>
            <consortium name="Lawrence Berkeley National Laboratory"/>
            <person name="Harder C.B."/>
            <person name="Miyauchi S."/>
            <person name="Viragh M."/>
            <person name="Kuo A."/>
            <person name="Thoen E."/>
            <person name="Andreopoulos B."/>
            <person name="Lu D."/>
            <person name="Skrede I."/>
            <person name="Drula E."/>
            <person name="Henrissat B."/>
            <person name="Morin E."/>
            <person name="Kohler A."/>
            <person name="Barry K."/>
            <person name="LaButti K."/>
            <person name="Morin E."/>
            <person name="Salamov A."/>
            <person name="Lipzen A."/>
            <person name="Mereny Z."/>
            <person name="Hegedus B."/>
            <person name="Baldrian P."/>
            <person name="Stursova M."/>
            <person name="Weitz H."/>
            <person name="Taylor A."/>
            <person name="Grigoriev I.V."/>
            <person name="Nagy L.G."/>
            <person name="Martin F."/>
            <person name="Kauserud H."/>
        </authorList>
    </citation>
    <scope>NUCLEOTIDE SEQUENCE</scope>
    <source>
        <strain evidence="2">CBHHK188m</strain>
    </source>
</reference>
<accession>A0AAD7N035</accession>
<organism evidence="2 3">
    <name type="scientific">Mycena maculata</name>
    <dbReference type="NCBI Taxonomy" id="230809"/>
    <lineage>
        <taxon>Eukaryota</taxon>
        <taxon>Fungi</taxon>
        <taxon>Dikarya</taxon>
        <taxon>Basidiomycota</taxon>
        <taxon>Agaricomycotina</taxon>
        <taxon>Agaricomycetes</taxon>
        <taxon>Agaricomycetidae</taxon>
        <taxon>Agaricales</taxon>
        <taxon>Marasmiineae</taxon>
        <taxon>Mycenaceae</taxon>
        <taxon>Mycena</taxon>
    </lineage>
</organism>
<protein>
    <submittedName>
        <fullName evidence="2">Uncharacterized protein</fullName>
    </submittedName>
</protein>
<dbReference type="AlphaFoldDB" id="A0AAD7N035"/>
<gene>
    <name evidence="2" type="ORF">DFH07DRAFT_965212</name>
</gene>
<dbReference type="EMBL" id="JARJLG010000126">
    <property type="protein sequence ID" value="KAJ7740660.1"/>
    <property type="molecule type" value="Genomic_DNA"/>
</dbReference>
<proteinExistence type="predicted"/>
<sequence length="163" mass="17987">MQNRKIHVYLISRLITGLSDLEDALDEMLHQTDNGTVLPSTQRLAPVVKDPTARDTMMPKVKTRPLRTGDPKYGGGAASGSKAAKNPKKKKSTPAQVPLPSIPAAPPANSLQSRYPLPPTSSSHLPPPHHPQSAQYQQQLYYHMFQYPNNPYLAYVTRPPSNI</sequence>
<evidence type="ECO:0000313" key="2">
    <source>
        <dbReference type="EMBL" id="KAJ7740660.1"/>
    </source>
</evidence>
<feature type="region of interest" description="Disordered" evidence="1">
    <location>
        <begin position="36"/>
        <end position="135"/>
    </location>
</feature>
<dbReference type="Proteomes" id="UP001215280">
    <property type="component" value="Unassembled WGS sequence"/>
</dbReference>
<comment type="caution">
    <text evidence="2">The sequence shown here is derived from an EMBL/GenBank/DDBJ whole genome shotgun (WGS) entry which is preliminary data.</text>
</comment>
<keyword evidence="3" id="KW-1185">Reference proteome</keyword>
<evidence type="ECO:0000313" key="3">
    <source>
        <dbReference type="Proteomes" id="UP001215280"/>
    </source>
</evidence>
<evidence type="ECO:0000256" key="1">
    <source>
        <dbReference type="SAM" id="MobiDB-lite"/>
    </source>
</evidence>
<name>A0AAD7N035_9AGAR</name>